<evidence type="ECO:0000313" key="5">
    <source>
        <dbReference type="Proteomes" id="UP000433577"/>
    </source>
</evidence>
<dbReference type="RefSeq" id="WP_158956836.1">
    <property type="nucleotide sequence ID" value="NZ_CP046916.1"/>
</dbReference>
<sequence>MRILLISPHHAEGAWLHKALHESAHSLQRADDLRDGVFVAGEEPFDAVIVVALDGARLTALHAVLPGLVEVARGAAIVTVLGVEASARERSRLLRAGADACFRHPFSFIEMHERLLALSRTATKPPAPVASATPLPHDALSAQAAKAAPRLDAATREIVEGERRAGLTRREYLLIECLLREACRPVPREQVIRYAWPEKDDIDASTVNLVVSRLRRKLDGAGIDARIETISRYGYQLSLGA</sequence>
<dbReference type="PANTHER" id="PTHR48111">
    <property type="entry name" value="REGULATOR OF RPOS"/>
    <property type="match status" value="1"/>
</dbReference>
<protein>
    <submittedName>
        <fullName evidence="4">DNA-binding response regulator</fullName>
    </submittedName>
</protein>
<dbReference type="GO" id="GO:0006355">
    <property type="term" value="P:regulation of DNA-templated transcription"/>
    <property type="evidence" value="ECO:0007669"/>
    <property type="project" value="InterPro"/>
</dbReference>
<evidence type="ECO:0000313" key="4">
    <source>
        <dbReference type="EMBL" id="QGZ65909.1"/>
    </source>
</evidence>
<dbReference type="OrthoDB" id="8999844at2"/>
<dbReference type="Gene3D" id="3.40.50.2300">
    <property type="match status" value="1"/>
</dbReference>
<dbReference type="Proteomes" id="UP000433577">
    <property type="component" value="Chromosome 4"/>
</dbReference>
<dbReference type="EMBL" id="CP046916">
    <property type="protein sequence ID" value="QGZ65909.1"/>
    <property type="molecule type" value="Genomic_DNA"/>
</dbReference>
<keyword evidence="1 2" id="KW-0238">DNA-binding</keyword>
<dbReference type="GO" id="GO:0000156">
    <property type="term" value="F:phosphorelay response regulator activity"/>
    <property type="evidence" value="ECO:0007669"/>
    <property type="project" value="TreeGrafter"/>
</dbReference>
<dbReference type="GO" id="GO:0032993">
    <property type="term" value="C:protein-DNA complex"/>
    <property type="evidence" value="ECO:0007669"/>
    <property type="project" value="TreeGrafter"/>
</dbReference>
<evidence type="ECO:0000256" key="1">
    <source>
        <dbReference type="ARBA" id="ARBA00023125"/>
    </source>
</evidence>
<evidence type="ECO:0000256" key="2">
    <source>
        <dbReference type="PROSITE-ProRule" id="PRU01091"/>
    </source>
</evidence>
<dbReference type="PROSITE" id="PS51755">
    <property type="entry name" value="OMPR_PHOB"/>
    <property type="match status" value="1"/>
</dbReference>
<dbReference type="Gene3D" id="1.10.10.10">
    <property type="entry name" value="Winged helix-like DNA-binding domain superfamily/Winged helix DNA-binding domain"/>
    <property type="match status" value="1"/>
</dbReference>
<gene>
    <name evidence="4" type="ORF">FAZ98_29195</name>
</gene>
<dbReference type="InterPro" id="IPR001867">
    <property type="entry name" value="OmpR/PhoB-type_DNA-bd"/>
</dbReference>
<dbReference type="GO" id="GO:0000976">
    <property type="term" value="F:transcription cis-regulatory region binding"/>
    <property type="evidence" value="ECO:0007669"/>
    <property type="project" value="TreeGrafter"/>
</dbReference>
<dbReference type="SUPFAM" id="SSF46894">
    <property type="entry name" value="C-terminal effector domain of the bipartite response regulators"/>
    <property type="match status" value="1"/>
</dbReference>
<dbReference type="InterPro" id="IPR039420">
    <property type="entry name" value="WalR-like"/>
</dbReference>
<feature type="domain" description="OmpR/PhoB-type" evidence="3">
    <location>
        <begin position="141"/>
        <end position="239"/>
    </location>
</feature>
<dbReference type="KEGG" id="pacs:FAZ98_29195"/>
<dbReference type="AlphaFoldDB" id="A0A7Z2GQN1"/>
<proteinExistence type="predicted"/>
<keyword evidence="5" id="KW-1185">Reference proteome</keyword>
<feature type="DNA-binding region" description="OmpR/PhoB-type" evidence="2">
    <location>
        <begin position="141"/>
        <end position="239"/>
    </location>
</feature>
<dbReference type="InterPro" id="IPR016032">
    <property type="entry name" value="Sig_transdc_resp-reg_C-effctor"/>
</dbReference>
<reference evidence="4 5" key="1">
    <citation type="submission" date="2019-12" db="EMBL/GenBank/DDBJ databases">
        <title>Paraburkholderia acidiphila 7Q-K02 sp. nov and Paraburkholderia acidisoli DHF22 sp. nov., two strains isolated from forest soil.</title>
        <authorList>
            <person name="Gao Z."/>
            <person name="Qiu L."/>
        </authorList>
    </citation>
    <scope>NUCLEOTIDE SEQUENCE [LARGE SCALE GENOMIC DNA]</scope>
    <source>
        <strain evidence="4 5">DHF22</strain>
    </source>
</reference>
<dbReference type="CDD" id="cd00383">
    <property type="entry name" value="trans_reg_C"/>
    <property type="match status" value="1"/>
</dbReference>
<accession>A0A7Z2GQN1</accession>
<dbReference type="PANTHER" id="PTHR48111:SF37">
    <property type="entry name" value="RESPONSE REGULATOR PROTEIN CARR"/>
    <property type="match status" value="1"/>
</dbReference>
<dbReference type="GO" id="GO:0005829">
    <property type="term" value="C:cytosol"/>
    <property type="evidence" value="ECO:0007669"/>
    <property type="project" value="TreeGrafter"/>
</dbReference>
<evidence type="ECO:0000259" key="3">
    <source>
        <dbReference type="PROSITE" id="PS51755"/>
    </source>
</evidence>
<name>A0A7Z2GQN1_9BURK</name>
<dbReference type="InterPro" id="IPR036388">
    <property type="entry name" value="WH-like_DNA-bd_sf"/>
</dbReference>
<dbReference type="Pfam" id="PF00486">
    <property type="entry name" value="Trans_reg_C"/>
    <property type="match status" value="1"/>
</dbReference>
<dbReference type="SMART" id="SM00862">
    <property type="entry name" value="Trans_reg_C"/>
    <property type="match status" value="1"/>
</dbReference>
<organism evidence="4 5">
    <name type="scientific">Paraburkholderia acidisoli</name>
    <dbReference type="NCBI Taxonomy" id="2571748"/>
    <lineage>
        <taxon>Bacteria</taxon>
        <taxon>Pseudomonadati</taxon>
        <taxon>Pseudomonadota</taxon>
        <taxon>Betaproteobacteria</taxon>
        <taxon>Burkholderiales</taxon>
        <taxon>Burkholderiaceae</taxon>
        <taxon>Paraburkholderia</taxon>
    </lineage>
</organism>